<organism evidence="2">
    <name type="scientific">Shewanella decolorationis</name>
    <dbReference type="NCBI Taxonomy" id="256839"/>
    <lineage>
        <taxon>Bacteria</taxon>
        <taxon>Pseudomonadati</taxon>
        <taxon>Pseudomonadota</taxon>
        <taxon>Gammaproteobacteria</taxon>
        <taxon>Alteromonadales</taxon>
        <taxon>Shewanellaceae</taxon>
        <taxon>Shewanella</taxon>
    </lineage>
</organism>
<dbReference type="AlphaFoldDB" id="A0A5B8R6I9"/>
<reference evidence="2" key="1">
    <citation type="journal article" date="2019" name="Ecotoxicol. Environ. Saf.">
        <title>Microbial characterization of heavy metal resistant bacterial strains isolated from an electroplating wastewater treatment plant.</title>
        <authorList>
            <person name="Cai X."/>
            <person name="Zheng X."/>
            <person name="Zhang D."/>
            <person name="Iqbal W."/>
            <person name="Liu C."/>
            <person name="Yang B."/>
            <person name="Zhao X."/>
            <person name="Lu X."/>
            <person name="Mao Y."/>
        </authorList>
    </citation>
    <scope>NUCLEOTIDE SEQUENCE [LARGE SCALE GENOMIC DNA]</scope>
    <source>
        <strain evidence="2">Ni1-3</strain>
    </source>
</reference>
<dbReference type="Gene3D" id="3.10.620.30">
    <property type="match status" value="1"/>
</dbReference>
<dbReference type="SMART" id="SM00460">
    <property type="entry name" value="TGc"/>
    <property type="match status" value="1"/>
</dbReference>
<dbReference type="InterPro" id="IPR038765">
    <property type="entry name" value="Papain-like_cys_pep_sf"/>
</dbReference>
<dbReference type="PANTHER" id="PTHR33490">
    <property type="entry name" value="BLR5614 PROTEIN-RELATED"/>
    <property type="match status" value="1"/>
</dbReference>
<evidence type="ECO:0000259" key="1">
    <source>
        <dbReference type="SMART" id="SM00460"/>
    </source>
</evidence>
<feature type="domain" description="Transglutaminase-like" evidence="1">
    <location>
        <begin position="75"/>
        <end position="141"/>
    </location>
</feature>
<dbReference type="PANTHER" id="PTHR33490:SF3">
    <property type="entry name" value="CONSERVED INTEGRAL MEMBRANE PROTEIN"/>
    <property type="match status" value="1"/>
</dbReference>
<dbReference type="SUPFAM" id="SSF54001">
    <property type="entry name" value="Cysteine proteinases"/>
    <property type="match status" value="1"/>
</dbReference>
<evidence type="ECO:0000313" key="2">
    <source>
        <dbReference type="EMBL" id="QDZ93109.1"/>
    </source>
</evidence>
<name>A0A5B8R6I9_9GAMM</name>
<dbReference type="Pfam" id="PF01841">
    <property type="entry name" value="Transglut_core"/>
    <property type="match status" value="1"/>
</dbReference>
<dbReference type="InterPro" id="IPR002931">
    <property type="entry name" value="Transglutaminase-like"/>
</dbReference>
<sequence>MRLICESLQREDYLKELPELNFSHPLIKQKVNEIKWDSENDSLEYIKRAYEFVRDEISHSWDIQSEKITKTASEVFEQKEGICYAKSNLLAALLRAYGVPTGFCYQRLILGSTIDSGYCIHALNAVYIESENKWIRLDARGNKVGVQAEFSLYEEKLAFSVDPKVDEIDYPTIYIKPNEHTMKVLYENTNALDMYLNFLPVRI</sequence>
<accession>A0A5B8R6I9</accession>
<protein>
    <submittedName>
        <fullName evidence="2">Transglutaminase family protein</fullName>
    </submittedName>
</protein>
<dbReference type="EMBL" id="CP031775">
    <property type="protein sequence ID" value="QDZ93109.1"/>
    <property type="molecule type" value="Genomic_DNA"/>
</dbReference>
<gene>
    <name evidence="2" type="ORF">D0436_23205</name>
</gene>
<proteinExistence type="predicted"/>